<sequence length="239" mass="26621">MNAFTPSLPAPLTTAGIAVAPSGRVAALSAGRSEAWTAAINHRFVNELFSGELDDAQLSYYIIQDNQFFVPFLELLGEALVRADTVEAKLVFGRQLGMICSEESGWFEATFDELGVSQADRAHPHLSEPTRSFENLMHKAVNTHHYPTVLVLLVVAEGLYLDWASRTDAPEPGANLPNKFLGWVDLHRGDEFRTWVQFLVDELERASGQVDLEELTRFWNVAVDLELAFFNDVPFPLEG</sequence>
<dbReference type="InterPro" id="IPR050967">
    <property type="entry name" value="Thiamine_Salvage_TenA"/>
</dbReference>
<evidence type="ECO:0000256" key="4">
    <source>
        <dbReference type="PIRSR" id="PIRSR003170-2"/>
    </source>
</evidence>
<keyword evidence="2" id="KW-0784">Thiamine biosynthesis</keyword>
<dbReference type="Gene3D" id="1.20.910.10">
    <property type="entry name" value="Heme oxygenase-like"/>
    <property type="match status" value="1"/>
</dbReference>
<proteinExistence type="inferred from homology"/>
<keyword evidence="2" id="KW-0378">Hydrolase</keyword>
<feature type="binding site" evidence="4">
    <location>
        <position position="103"/>
    </location>
    <ligand>
        <name>substrate</name>
    </ligand>
</feature>
<comment type="catalytic activity">
    <reaction evidence="2">
        <text>thiamine + H2O = 5-(2-hydroxyethyl)-4-methylthiazole + 4-amino-5-hydroxymethyl-2-methylpyrimidine + H(+)</text>
        <dbReference type="Rhea" id="RHEA:17509"/>
        <dbReference type="ChEBI" id="CHEBI:15377"/>
        <dbReference type="ChEBI" id="CHEBI:15378"/>
        <dbReference type="ChEBI" id="CHEBI:16892"/>
        <dbReference type="ChEBI" id="CHEBI:17957"/>
        <dbReference type="ChEBI" id="CHEBI:18385"/>
        <dbReference type="EC" id="3.5.99.2"/>
    </reaction>
</comment>
<feature type="binding site" evidence="4">
    <location>
        <position position="65"/>
    </location>
    <ligand>
        <name>substrate</name>
    </ligand>
</feature>
<dbReference type="AlphaFoldDB" id="A0A2B7IXK8"/>
<feature type="active site" description="Proton donor" evidence="3">
    <location>
        <position position="226"/>
    </location>
</feature>
<dbReference type="EC" id="3.5.99.2" evidence="2"/>
<dbReference type="SUPFAM" id="SSF48613">
    <property type="entry name" value="Heme oxygenase-like"/>
    <property type="match status" value="1"/>
</dbReference>
<evidence type="ECO:0000256" key="3">
    <source>
        <dbReference type="PIRSR" id="PIRSR003170-1"/>
    </source>
</evidence>
<gene>
    <name evidence="7" type="ORF">B1B09_09480</name>
    <name evidence="6" type="ORF">DXN06_12615</name>
</gene>
<comment type="function">
    <text evidence="2">Catalyzes an amino-pyrimidine hydrolysis reaction at the C5' of the pyrimidine moiety of thiamine compounds, a reaction that is part of a thiamine salvage pathway. Thus, catalyzes the conversion of 4-amino-5-aminomethyl-2-methylpyrimidine to 4-amino-5-hydroxymethyl-2-methylpyrimidine (HMP).</text>
</comment>
<dbReference type="InterPro" id="IPR004305">
    <property type="entry name" value="Thiaminase-2/PQQC"/>
</dbReference>
<dbReference type="GO" id="GO:0005829">
    <property type="term" value="C:cytosol"/>
    <property type="evidence" value="ECO:0007669"/>
    <property type="project" value="TreeGrafter"/>
</dbReference>
<dbReference type="Proteomes" id="UP000226191">
    <property type="component" value="Unassembled WGS sequence"/>
</dbReference>
<dbReference type="PANTHER" id="PTHR43198">
    <property type="entry name" value="BIFUNCTIONAL TH2 PROTEIN"/>
    <property type="match status" value="1"/>
</dbReference>
<dbReference type="OrthoDB" id="3711545at2"/>
<dbReference type="PANTHER" id="PTHR43198:SF2">
    <property type="entry name" value="SI:CH1073-67J19.1-RELATED"/>
    <property type="match status" value="1"/>
</dbReference>
<dbReference type="GO" id="GO:0009228">
    <property type="term" value="P:thiamine biosynthetic process"/>
    <property type="evidence" value="ECO:0007669"/>
    <property type="project" value="UniProtKB-KW"/>
</dbReference>
<organism evidence="7 8">
    <name type="scientific">Cutibacterium acnes</name>
    <name type="common">Propionibacterium acnes</name>
    <dbReference type="NCBI Taxonomy" id="1747"/>
    <lineage>
        <taxon>Bacteria</taxon>
        <taxon>Bacillati</taxon>
        <taxon>Actinomycetota</taxon>
        <taxon>Actinomycetes</taxon>
        <taxon>Propionibacteriales</taxon>
        <taxon>Propionibacteriaceae</taxon>
        <taxon>Cutibacterium</taxon>
    </lineage>
</organism>
<dbReference type="EMBL" id="MVCE01000004">
    <property type="protein sequence ID" value="PGF33147.1"/>
    <property type="molecule type" value="Genomic_DNA"/>
</dbReference>
<feature type="domain" description="Thiaminase-2/PQQC" evidence="5">
    <location>
        <begin position="34"/>
        <end position="223"/>
    </location>
</feature>
<name>A0A2B7IXK8_CUTAC</name>
<evidence type="ECO:0000313" key="7">
    <source>
        <dbReference type="EMBL" id="PGF33147.1"/>
    </source>
</evidence>
<comment type="pathway">
    <text evidence="1 2">Cofactor biosynthesis; thiamine diphosphate biosynthesis.</text>
</comment>
<dbReference type="CDD" id="cd19358">
    <property type="entry name" value="TenA_E_Spr0628-like"/>
    <property type="match status" value="1"/>
</dbReference>
<evidence type="ECO:0000259" key="5">
    <source>
        <dbReference type="Pfam" id="PF03070"/>
    </source>
</evidence>
<accession>A0A2B7IXK8</accession>
<evidence type="ECO:0000313" key="8">
    <source>
        <dbReference type="Proteomes" id="UP000226191"/>
    </source>
</evidence>
<dbReference type="InterPro" id="IPR026285">
    <property type="entry name" value="TenA_E"/>
</dbReference>
<comment type="catalytic activity">
    <reaction evidence="2">
        <text>4-amino-5-aminomethyl-2-methylpyrimidine + H2O = 4-amino-5-hydroxymethyl-2-methylpyrimidine + NH4(+)</text>
        <dbReference type="Rhea" id="RHEA:31799"/>
        <dbReference type="ChEBI" id="CHEBI:15377"/>
        <dbReference type="ChEBI" id="CHEBI:16892"/>
        <dbReference type="ChEBI" id="CHEBI:28938"/>
        <dbReference type="ChEBI" id="CHEBI:63416"/>
        <dbReference type="EC" id="3.5.99.2"/>
    </reaction>
</comment>
<dbReference type="Pfam" id="PF03070">
    <property type="entry name" value="TENA_THI-4"/>
    <property type="match status" value="1"/>
</dbReference>
<dbReference type="GO" id="GO:0050334">
    <property type="term" value="F:thiaminase activity"/>
    <property type="evidence" value="ECO:0007669"/>
    <property type="project" value="UniProtKB-UniRule"/>
</dbReference>
<reference evidence="7 8" key="1">
    <citation type="submission" date="2017-02" db="EMBL/GenBank/DDBJ databases">
        <title>Prevalence of linear plasmids in Cutibacterium acnes isolates obtained from cancerous prostatic tissue.</title>
        <authorList>
            <person name="Davidsson S."/>
            <person name="Bruggemann H."/>
        </authorList>
    </citation>
    <scope>NUCLEOTIDE SEQUENCE [LARGE SCALE GENOMIC DNA]</scope>
    <source>
        <strain evidence="7 8">11-78</strain>
    </source>
</reference>
<dbReference type="PIRSF" id="PIRSF003170">
    <property type="entry name" value="Pet18p"/>
    <property type="match status" value="1"/>
</dbReference>
<protein>
    <recommendedName>
        <fullName evidence="2">Aminopyrimidine aminohydrolase</fullName>
        <ecNumber evidence="2">3.5.99.2</ecNumber>
    </recommendedName>
</protein>
<comment type="similarity">
    <text evidence="2">Belongs to the TenA family.</text>
</comment>
<dbReference type="EMBL" id="CP031442">
    <property type="protein sequence ID" value="AXM07837.1"/>
    <property type="molecule type" value="Genomic_DNA"/>
</dbReference>
<evidence type="ECO:0000256" key="1">
    <source>
        <dbReference type="ARBA" id="ARBA00004948"/>
    </source>
</evidence>
<dbReference type="OMA" id="AEWITLH"/>
<feature type="binding site" evidence="4">
    <location>
        <position position="157"/>
    </location>
    <ligand>
        <name>substrate</name>
    </ligand>
</feature>
<dbReference type="RefSeq" id="WP_002516981.1">
    <property type="nucleotide sequence ID" value="NZ_AP019664.1"/>
</dbReference>
<evidence type="ECO:0000313" key="9">
    <source>
        <dbReference type="Proteomes" id="UP000256621"/>
    </source>
</evidence>
<reference evidence="6 9" key="2">
    <citation type="submission" date="2018-08" db="EMBL/GenBank/DDBJ databases">
        <title>Genome sequencing of Cutibacterium acnes KCOM 1315.</title>
        <authorList>
            <person name="Kook J.-K."/>
            <person name="Park S.-N."/>
            <person name="Lim Y.K."/>
        </authorList>
    </citation>
    <scope>NUCLEOTIDE SEQUENCE [LARGE SCALE GENOMIC DNA]</scope>
    <source>
        <strain evidence="6 9">KCOM 1315</strain>
    </source>
</reference>
<dbReference type="Proteomes" id="UP000256621">
    <property type="component" value="Chromosome"/>
</dbReference>
<evidence type="ECO:0000256" key="2">
    <source>
        <dbReference type="PIRNR" id="PIRNR003170"/>
    </source>
</evidence>
<evidence type="ECO:0000313" key="6">
    <source>
        <dbReference type="EMBL" id="AXM07837.1"/>
    </source>
</evidence>
<dbReference type="InterPro" id="IPR016084">
    <property type="entry name" value="Haem_Oase-like_multi-hlx"/>
</dbReference>
<dbReference type="GeneID" id="92857491"/>